<comment type="caution">
    <text evidence="5">The sequence shown here is derived from an EMBL/GenBank/DDBJ whole genome shotgun (WGS) entry which is preliminary data.</text>
</comment>
<dbReference type="Pfam" id="PF00352">
    <property type="entry name" value="TBP"/>
    <property type="match status" value="2"/>
</dbReference>
<feature type="region of interest" description="Disordered" evidence="4">
    <location>
        <begin position="255"/>
        <end position="289"/>
    </location>
</feature>
<evidence type="ECO:0008006" key="7">
    <source>
        <dbReference type="Google" id="ProtNLM"/>
    </source>
</evidence>
<feature type="non-terminal residue" evidence="5">
    <location>
        <position position="289"/>
    </location>
</feature>
<evidence type="ECO:0000256" key="2">
    <source>
        <dbReference type="ARBA" id="ARBA00023125"/>
    </source>
</evidence>
<reference evidence="5 6" key="1">
    <citation type="submission" date="2020-04" db="EMBL/GenBank/DDBJ databases">
        <title>Perkinsus olseni comparative genomics.</title>
        <authorList>
            <person name="Bogema D.R."/>
        </authorList>
    </citation>
    <scope>NUCLEOTIDE SEQUENCE [LARGE SCALE GENOMIC DNA]</scope>
    <source>
        <strain evidence="5">ATCC PRA-205</strain>
    </source>
</reference>
<dbReference type="Proteomes" id="UP000574390">
    <property type="component" value="Unassembled WGS sequence"/>
</dbReference>
<dbReference type="PRINTS" id="PR00686">
    <property type="entry name" value="TIFACTORIID"/>
</dbReference>
<dbReference type="GO" id="GO:0003677">
    <property type="term" value="F:DNA binding"/>
    <property type="evidence" value="ECO:0007669"/>
    <property type="project" value="UniProtKB-KW"/>
</dbReference>
<feature type="compositionally biased region" description="Basic and acidic residues" evidence="4">
    <location>
        <begin position="255"/>
        <end position="268"/>
    </location>
</feature>
<gene>
    <name evidence="5" type="ORF">FOZ62_009882</name>
</gene>
<evidence type="ECO:0000256" key="3">
    <source>
        <dbReference type="ARBA" id="ARBA00023163"/>
    </source>
</evidence>
<evidence type="ECO:0000256" key="1">
    <source>
        <dbReference type="ARBA" id="ARBA00005560"/>
    </source>
</evidence>
<feature type="compositionally biased region" description="Polar residues" evidence="4">
    <location>
        <begin position="277"/>
        <end position="289"/>
    </location>
</feature>
<proteinExistence type="inferred from homology"/>
<dbReference type="EMBL" id="JABANM010006732">
    <property type="protein sequence ID" value="KAF4745457.1"/>
    <property type="molecule type" value="Genomic_DNA"/>
</dbReference>
<dbReference type="GO" id="GO:0006352">
    <property type="term" value="P:DNA-templated transcription initiation"/>
    <property type="evidence" value="ECO:0007669"/>
    <property type="project" value="InterPro"/>
</dbReference>
<organism evidence="5 6">
    <name type="scientific">Perkinsus olseni</name>
    <name type="common">Perkinsus atlanticus</name>
    <dbReference type="NCBI Taxonomy" id="32597"/>
    <lineage>
        <taxon>Eukaryota</taxon>
        <taxon>Sar</taxon>
        <taxon>Alveolata</taxon>
        <taxon>Perkinsozoa</taxon>
        <taxon>Perkinsea</taxon>
        <taxon>Perkinsida</taxon>
        <taxon>Perkinsidae</taxon>
        <taxon>Perkinsus</taxon>
    </lineage>
</organism>
<evidence type="ECO:0000256" key="4">
    <source>
        <dbReference type="SAM" id="MobiDB-lite"/>
    </source>
</evidence>
<dbReference type="SUPFAM" id="SSF55945">
    <property type="entry name" value="TATA-box binding protein-like"/>
    <property type="match status" value="2"/>
</dbReference>
<protein>
    <recommendedName>
        <fullName evidence="7">TATA-box-binding protein</fullName>
    </recommendedName>
</protein>
<name>A0A7J6TKU1_PEROL</name>
<dbReference type="InterPro" id="IPR000814">
    <property type="entry name" value="TBP"/>
</dbReference>
<dbReference type="AlphaFoldDB" id="A0A7J6TKU1"/>
<accession>A0A7J6TKU1</accession>
<evidence type="ECO:0000313" key="5">
    <source>
        <dbReference type="EMBL" id="KAF4745457.1"/>
    </source>
</evidence>
<sequence>MSTSGPSSILTPEYFFEGGGGVTRNNLTSIGDALLATTDDQGEEEDQHQQQQQQALSTEDGAMVKHNNGYVATNVDIDDVANNVIPDGMNPVLDNVVASFELCVNDDADIIDIKDIAFKLRNCEYNPRKQNCAVIRFTNPTKATCHIYRNGKVMINGAYTIELAKKAGKKVVKLLRKITHNPSIKFNNFKVENMIASVDVRFPIRLERLAHDHSAYATYEPELSPGLTFRLFDPKMVIMIYVSDFDIDSLLVGHDDQKQQQQQEEGRGRQMIPSGNVDGSDNNVLSAQR</sequence>
<dbReference type="Gene3D" id="3.30.310.10">
    <property type="entry name" value="TATA-Binding Protein"/>
    <property type="match status" value="2"/>
</dbReference>
<dbReference type="InterPro" id="IPR012295">
    <property type="entry name" value="TBP_dom_sf"/>
</dbReference>
<keyword evidence="2" id="KW-0238">DNA-binding</keyword>
<evidence type="ECO:0000313" key="6">
    <source>
        <dbReference type="Proteomes" id="UP000574390"/>
    </source>
</evidence>
<keyword evidence="3" id="KW-0804">Transcription</keyword>
<comment type="similarity">
    <text evidence="1">Belongs to the TBP family.</text>
</comment>
<dbReference type="PANTHER" id="PTHR10126">
    <property type="entry name" value="TATA-BOX BINDING PROTEIN"/>
    <property type="match status" value="1"/>
</dbReference>